<keyword evidence="5" id="KW-1185">Reference proteome</keyword>
<dbReference type="Gene3D" id="3.30.1120.10">
    <property type="match status" value="1"/>
</dbReference>
<evidence type="ECO:0000256" key="1">
    <source>
        <dbReference type="ARBA" id="ARBA00008779"/>
    </source>
</evidence>
<dbReference type="InterPro" id="IPR000917">
    <property type="entry name" value="Sulfatase_N"/>
</dbReference>
<dbReference type="GO" id="GO:0016787">
    <property type="term" value="F:hydrolase activity"/>
    <property type="evidence" value="ECO:0007669"/>
    <property type="project" value="UniProtKB-KW"/>
</dbReference>
<dbReference type="InterPro" id="IPR052701">
    <property type="entry name" value="GAG_Ulvan_Degrading_Sulfatases"/>
</dbReference>
<comment type="similarity">
    <text evidence="1">Belongs to the sulfatase family.</text>
</comment>
<dbReference type="Pfam" id="PF00884">
    <property type="entry name" value="Sulfatase"/>
    <property type="match status" value="1"/>
</dbReference>
<dbReference type="InterPro" id="IPR017850">
    <property type="entry name" value="Alkaline_phosphatase_core_sf"/>
</dbReference>
<evidence type="ECO:0000313" key="4">
    <source>
        <dbReference type="EMBL" id="EDM24808.1"/>
    </source>
</evidence>
<proteinExistence type="inferred from homology"/>
<feature type="domain" description="Sulfatase N-terminal" evidence="3">
    <location>
        <begin position="22"/>
        <end position="354"/>
    </location>
</feature>
<accession>A6DU78</accession>
<dbReference type="STRING" id="313628.LNTAR_09936"/>
<dbReference type="SUPFAM" id="SSF53649">
    <property type="entry name" value="Alkaline phosphatase-like"/>
    <property type="match status" value="1"/>
</dbReference>
<gene>
    <name evidence="4" type="ORF">LNTAR_09936</name>
</gene>
<evidence type="ECO:0000313" key="5">
    <source>
        <dbReference type="Proteomes" id="UP000004947"/>
    </source>
</evidence>
<comment type="caution">
    <text evidence="4">The sequence shown here is derived from an EMBL/GenBank/DDBJ whole genome shotgun (WGS) entry which is preliminary data.</text>
</comment>
<evidence type="ECO:0000256" key="2">
    <source>
        <dbReference type="ARBA" id="ARBA00022801"/>
    </source>
</evidence>
<dbReference type="Gene3D" id="3.40.720.10">
    <property type="entry name" value="Alkaline Phosphatase, subunit A"/>
    <property type="match status" value="1"/>
</dbReference>
<dbReference type="Proteomes" id="UP000004947">
    <property type="component" value="Unassembled WGS sequence"/>
</dbReference>
<dbReference type="PANTHER" id="PTHR43751:SF3">
    <property type="entry name" value="SULFATASE N-TERMINAL DOMAIN-CONTAINING PROTEIN"/>
    <property type="match status" value="1"/>
</dbReference>
<dbReference type="EMBL" id="ABCK01000048">
    <property type="protein sequence ID" value="EDM24808.1"/>
    <property type="molecule type" value="Genomic_DNA"/>
</dbReference>
<dbReference type="AlphaFoldDB" id="A6DU78"/>
<dbReference type="PROSITE" id="PS00523">
    <property type="entry name" value="SULFATASE_1"/>
    <property type="match status" value="1"/>
</dbReference>
<evidence type="ECO:0000259" key="3">
    <source>
        <dbReference type="Pfam" id="PF00884"/>
    </source>
</evidence>
<name>A6DU78_9BACT</name>
<dbReference type="OrthoDB" id="9783154at2"/>
<reference evidence="4 5" key="1">
    <citation type="journal article" date="2010" name="J. Bacteriol.">
        <title>Genome sequence of Lentisphaera araneosa HTCC2155T, the type species of the order Lentisphaerales in the phylum Lentisphaerae.</title>
        <authorList>
            <person name="Thrash J.C."/>
            <person name="Cho J.C."/>
            <person name="Vergin K.L."/>
            <person name="Morris R.M."/>
            <person name="Giovannoni S.J."/>
        </authorList>
    </citation>
    <scope>NUCLEOTIDE SEQUENCE [LARGE SCALE GENOMIC DNA]</scope>
    <source>
        <strain evidence="4 5">HTCC2155</strain>
    </source>
</reference>
<dbReference type="PANTHER" id="PTHR43751">
    <property type="entry name" value="SULFATASE"/>
    <property type="match status" value="1"/>
</dbReference>
<dbReference type="CDD" id="cd16145">
    <property type="entry name" value="ARS_like"/>
    <property type="match status" value="1"/>
</dbReference>
<organism evidence="4 5">
    <name type="scientific">Lentisphaera araneosa HTCC2155</name>
    <dbReference type="NCBI Taxonomy" id="313628"/>
    <lineage>
        <taxon>Bacteria</taxon>
        <taxon>Pseudomonadati</taxon>
        <taxon>Lentisphaerota</taxon>
        <taxon>Lentisphaeria</taxon>
        <taxon>Lentisphaerales</taxon>
        <taxon>Lentisphaeraceae</taxon>
        <taxon>Lentisphaera</taxon>
    </lineage>
</organism>
<keyword evidence="2" id="KW-0378">Hydrolase</keyword>
<protein>
    <submittedName>
        <fullName evidence="4">N-acetylgalactosamine 6-sulfate sulfatase (GALNS)</fullName>
    </submittedName>
</protein>
<dbReference type="RefSeq" id="WP_007281362.1">
    <property type="nucleotide sequence ID" value="NZ_ABCK01000048.1"/>
</dbReference>
<sequence>MYKALLFIFFLVGFNAMAKKQPNIIYLMLDEWGYFESSHMNNKYLITPNIDQFATEGMRFTNAYAGAPTCGPTRAVLLTGKHMGHTSMRTNDGYSAIRADETTLGSMLKKKGYVTGGFGKWGVGARGTSGVPENHGFDQFFGYYDQVHAHTYFPEYLIHNSKEFPLKGNSNKDRYNGETHAQNVIFDESIKFIKKNKDVPFFCYLPWTPPHGHWGIKKDDPSWQLFKDRPWTAGQSRDTDSRGYAAFMHMVDRQIGEIASLLKELDIDDNTVFFLCGDNGGSDYFKTKDHPHGFFAPNLNPETGERFRAGKRSLYEGGLKVPMYVRWPGKVKASSVSDHLFYFPDIMPTLADIAKTDPPETDGLTILPTLLSKDGQKNHKFMYWEYYRQTALRMDQWKLYRTDKKSSWELYDLSKDIQELHNIAKDHPQVLQEMIALTEVAHEPIRPGIIYDKQLALKDRPKSKTK</sequence>
<dbReference type="eggNOG" id="COG3119">
    <property type="taxonomic scope" value="Bacteria"/>
</dbReference>
<dbReference type="InterPro" id="IPR024607">
    <property type="entry name" value="Sulfatase_CS"/>
</dbReference>